<evidence type="ECO:0000256" key="10">
    <source>
        <dbReference type="HAMAP-Rule" id="MF_01405"/>
    </source>
</evidence>
<dbReference type="GO" id="GO:0009146">
    <property type="term" value="P:purine nucleoside triphosphate catabolic process"/>
    <property type="evidence" value="ECO:0007669"/>
    <property type="project" value="UniProtKB-UniRule"/>
</dbReference>
<keyword evidence="3 10" id="KW-0479">Metal-binding</keyword>
<dbReference type="GO" id="GO:0036220">
    <property type="term" value="F:ITP diphosphatase activity"/>
    <property type="evidence" value="ECO:0007669"/>
    <property type="project" value="UniProtKB-UniRule"/>
</dbReference>
<accession>A0AA37SP17</accession>
<evidence type="ECO:0000313" key="12">
    <source>
        <dbReference type="EMBL" id="GLR17365.1"/>
    </source>
</evidence>
<comment type="function">
    <text evidence="10">Pyrophosphatase that catalyzes the hydrolysis of nucleoside triphosphates to their monophosphate derivatives, with a high preference for the non-canonical purine nucleotides XTP (xanthosine triphosphate), dITP (deoxyinosine triphosphate) and ITP. Seems to function as a house-cleaning enzyme that removes non-canonical purine nucleotides from the nucleotide pool, thus preventing their incorporation into DNA/RNA and avoiding chromosomal lesions.</text>
</comment>
<protein>
    <recommendedName>
        <fullName evidence="10">dITP/XTP pyrophosphatase</fullName>
        <ecNumber evidence="10">3.6.1.66</ecNumber>
    </recommendedName>
    <alternativeName>
        <fullName evidence="10">Non-canonical purine NTP pyrophosphatase</fullName>
    </alternativeName>
    <alternativeName>
        <fullName evidence="10">Non-standard purine NTP pyrophosphatase</fullName>
    </alternativeName>
    <alternativeName>
        <fullName evidence="10">Nucleoside-triphosphate diphosphatase</fullName>
    </alternativeName>
    <alternativeName>
        <fullName evidence="10">Nucleoside-triphosphate pyrophosphatase</fullName>
        <shortName evidence="10">NTPase</shortName>
    </alternativeName>
</protein>
<evidence type="ECO:0000256" key="6">
    <source>
        <dbReference type="ARBA" id="ARBA00022842"/>
    </source>
</evidence>
<reference evidence="12" key="2">
    <citation type="submission" date="2023-01" db="EMBL/GenBank/DDBJ databases">
        <title>Draft genome sequence of Portibacter lacus strain NBRC 108769.</title>
        <authorList>
            <person name="Sun Q."/>
            <person name="Mori K."/>
        </authorList>
    </citation>
    <scope>NUCLEOTIDE SEQUENCE</scope>
    <source>
        <strain evidence="12">NBRC 108769</strain>
    </source>
</reference>
<dbReference type="GO" id="GO:0035870">
    <property type="term" value="F:dITP diphosphatase activity"/>
    <property type="evidence" value="ECO:0007669"/>
    <property type="project" value="UniProtKB-UniRule"/>
</dbReference>
<dbReference type="EMBL" id="BSOH01000011">
    <property type="protein sequence ID" value="GLR17365.1"/>
    <property type="molecule type" value="Genomic_DNA"/>
</dbReference>
<feature type="binding site" evidence="10">
    <location>
        <position position="71"/>
    </location>
    <ligand>
        <name>substrate</name>
    </ligand>
</feature>
<keyword evidence="6 10" id="KW-0460">Magnesium</keyword>
<dbReference type="InterPro" id="IPR020922">
    <property type="entry name" value="dITP/XTP_pyrophosphatase"/>
</dbReference>
<comment type="catalytic activity">
    <reaction evidence="8 10">
        <text>dITP + H2O = dIMP + diphosphate + H(+)</text>
        <dbReference type="Rhea" id="RHEA:28342"/>
        <dbReference type="ChEBI" id="CHEBI:15377"/>
        <dbReference type="ChEBI" id="CHEBI:15378"/>
        <dbReference type="ChEBI" id="CHEBI:33019"/>
        <dbReference type="ChEBI" id="CHEBI:61194"/>
        <dbReference type="ChEBI" id="CHEBI:61382"/>
        <dbReference type="EC" id="3.6.1.66"/>
    </reaction>
</comment>
<dbReference type="SUPFAM" id="SSF52972">
    <property type="entry name" value="ITPase-like"/>
    <property type="match status" value="1"/>
</dbReference>
<dbReference type="EC" id="3.6.1.66" evidence="10"/>
<dbReference type="Gene3D" id="3.90.950.10">
    <property type="match status" value="1"/>
</dbReference>
<reference evidence="12" key="1">
    <citation type="journal article" date="2014" name="Int. J. Syst. Evol. Microbiol.">
        <title>Complete genome sequence of Corynebacterium casei LMG S-19264T (=DSM 44701T), isolated from a smear-ripened cheese.</title>
        <authorList>
            <consortium name="US DOE Joint Genome Institute (JGI-PGF)"/>
            <person name="Walter F."/>
            <person name="Albersmeier A."/>
            <person name="Kalinowski J."/>
            <person name="Ruckert C."/>
        </authorList>
    </citation>
    <scope>NUCLEOTIDE SEQUENCE</scope>
    <source>
        <strain evidence="12">NBRC 108769</strain>
    </source>
</reference>
<comment type="similarity">
    <text evidence="1 10 11">Belongs to the HAM1 NTPase family.</text>
</comment>
<evidence type="ECO:0000256" key="5">
    <source>
        <dbReference type="ARBA" id="ARBA00022801"/>
    </source>
</evidence>
<proteinExistence type="inferred from homology"/>
<name>A0AA37SP17_9BACT</name>
<dbReference type="GO" id="GO:0000166">
    <property type="term" value="F:nucleotide binding"/>
    <property type="evidence" value="ECO:0007669"/>
    <property type="project" value="UniProtKB-KW"/>
</dbReference>
<dbReference type="GO" id="GO:0017111">
    <property type="term" value="F:ribonucleoside triphosphate phosphatase activity"/>
    <property type="evidence" value="ECO:0007669"/>
    <property type="project" value="InterPro"/>
</dbReference>
<dbReference type="NCBIfam" id="TIGR00042">
    <property type="entry name" value="RdgB/HAM1 family non-canonical purine NTP pyrophosphatase"/>
    <property type="match status" value="1"/>
</dbReference>
<feature type="binding site" evidence="10">
    <location>
        <position position="70"/>
    </location>
    <ligand>
        <name>Mg(2+)</name>
        <dbReference type="ChEBI" id="CHEBI:18420"/>
    </ligand>
</feature>
<comment type="catalytic activity">
    <reaction evidence="10">
        <text>ITP + H2O = IMP + diphosphate + H(+)</text>
        <dbReference type="Rhea" id="RHEA:29399"/>
        <dbReference type="ChEBI" id="CHEBI:15377"/>
        <dbReference type="ChEBI" id="CHEBI:15378"/>
        <dbReference type="ChEBI" id="CHEBI:33019"/>
        <dbReference type="ChEBI" id="CHEBI:58053"/>
        <dbReference type="ChEBI" id="CHEBI:61402"/>
        <dbReference type="EC" id="3.6.1.66"/>
    </reaction>
</comment>
<dbReference type="GO" id="GO:0005829">
    <property type="term" value="C:cytosol"/>
    <property type="evidence" value="ECO:0007669"/>
    <property type="project" value="TreeGrafter"/>
</dbReference>
<dbReference type="AlphaFoldDB" id="A0AA37SP17"/>
<evidence type="ECO:0000256" key="3">
    <source>
        <dbReference type="ARBA" id="ARBA00022723"/>
    </source>
</evidence>
<dbReference type="PANTHER" id="PTHR11067:SF9">
    <property type="entry name" value="INOSINE TRIPHOSPHATE PYROPHOSPHATASE"/>
    <property type="match status" value="1"/>
</dbReference>
<dbReference type="GO" id="GO:0046872">
    <property type="term" value="F:metal ion binding"/>
    <property type="evidence" value="ECO:0007669"/>
    <property type="project" value="UniProtKB-KW"/>
</dbReference>
<keyword evidence="5 10" id="KW-0378">Hydrolase</keyword>
<evidence type="ECO:0000256" key="9">
    <source>
        <dbReference type="ARBA" id="ARBA00052017"/>
    </source>
</evidence>
<comment type="caution">
    <text evidence="10">Lacks conserved residue(s) required for the propagation of feature annotation.</text>
</comment>
<gene>
    <name evidence="12" type="ORF">GCM10007940_19800</name>
</gene>
<feature type="binding site" evidence="10">
    <location>
        <begin position="178"/>
        <end position="179"/>
    </location>
    <ligand>
        <name>substrate</name>
    </ligand>
</feature>
<dbReference type="PANTHER" id="PTHR11067">
    <property type="entry name" value="INOSINE TRIPHOSPHATE PYROPHOSPHATASE/HAM1 PROTEIN"/>
    <property type="match status" value="1"/>
</dbReference>
<dbReference type="Proteomes" id="UP001156666">
    <property type="component" value="Unassembled WGS sequence"/>
</dbReference>
<feature type="binding site" evidence="10">
    <location>
        <begin position="150"/>
        <end position="153"/>
    </location>
    <ligand>
        <name>substrate</name>
    </ligand>
</feature>
<dbReference type="GO" id="GO:0036222">
    <property type="term" value="F:XTP diphosphatase activity"/>
    <property type="evidence" value="ECO:0007669"/>
    <property type="project" value="UniProtKB-UniRule"/>
</dbReference>
<keyword evidence="4 10" id="KW-0547">Nucleotide-binding</keyword>
<evidence type="ECO:0000256" key="4">
    <source>
        <dbReference type="ARBA" id="ARBA00022741"/>
    </source>
</evidence>
<dbReference type="RefSeq" id="WP_235294075.1">
    <property type="nucleotide sequence ID" value="NZ_BSOH01000011.1"/>
</dbReference>
<comment type="cofactor">
    <cofactor evidence="10">
        <name>Mg(2+)</name>
        <dbReference type="ChEBI" id="CHEBI:18420"/>
    </cofactor>
    <text evidence="10">Binds 1 Mg(2+) ion per subunit.</text>
</comment>
<dbReference type="GO" id="GO:0009117">
    <property type="term" value="P:nucleotide metabolic process"/>
    <property type="evidence" value="ECO:0007669"/>
    <property type="project" value="UniProtKB-KW"/>
</dbReference>
<organism evidence="12 13">
    <name type="scientific">Portibacter lacus</name>
    <dbReference type="NCBI Taxonomy" id="1099794"/>
    <lineage>
        <taxon>Bacteria</taxon>
        <taxon>Pseudomonadati</taxon>
        <taxon>Bacteroidota</taxon>
        <taxon>Saprospiria</taxon>
        <taxon>Saprospirales</taxon>
        <taxon>Haliscomenobacteraceae</taxon>
        <taxon>Portibacter</taxon>
    </lineage>
</organism>
<keyword evidence="7 10" id="KW-0546">Nucleotide metabolism</keyword>
<dbReference type="InterPro" id="IPR002637">
    <property type="entry name" value="RdgB/HAM1"/>
</dbReference>
<evidence type="ECO:0000256" key="7">
    <source>
        <dbReference type="ARBA" id="ARBA00023080"/>
    </source>
</evidence>
<evidence type="ECO:0000256" key="8">
    <source>
        <dbReference type="ARBA" id="ARBA00051875"/>
    </source>
</evidence>
<keyword evidence="13" id="KW-1185">Reference proteome</keyword>
<dbReference type="Pfam" id="PF01725">
    <property type="entry name" value="Ham1p_like"/>
    <property type="match status" value="1"/>
</dbReference>
<evidence type="ECO:0000256" key="1">
    <source>
        <dbReference type="ARBA" id="ARBA00008023"/>
    </source>
</evidence>
<sequence length="192" mass="21064">MEKLLFATGNKNKVIEIKALLDGLPYEIVSMAEIGFTEDIPETGKDLKENAIIKAQYLFDKTKKNIIAEDTGLEVSALNGAPGVHTARYAGDAKDSTANMNLLLENLIEQEDRSAQFHTVIALIINGELYTFDGISKGEIAKNLSGSKGFGYDPIFIPEGFSTTFAEMSLAEKSKISHRGRALSKMIEFLKK</sequence>
<comment type="caution">
    <text evidence="12">The sequence shown here is derived from an EMBL/GenBank/DDBJ whole genome shotgun (WGS) entry which is preliminary data.</text>
</comment>
<evidence type="ECO:0000313" key="13">
    <source>
        <dbReference type="Proteomes" id="UP001156666"/>
    </source>
</evidence>
<evidence type="ECO:0000256" key="11">
    <source>
        <dbReference type="RuleBase" id="RU003781"/>
    </source>
</evidence>
<feature type="binding site" evidence="10">
    <location>
        <position position="173"/>
    </location>
    <ligand>
        <name>substrate</name>
    </ligand>
</feature>
<comment type="subunit">
    <text evidence="2 10">Homodimer.</text>
</comment>
<feature type="active site" description="Proton acceptor" evidence="10">
    <location>
        <position position="70"/>
    </location>
</feature>
<dbReference type="InterPro" id="IPR029001">
    <property type="entry name" value="ITPase-like_fam"/>
</dbReference>
<dbReference type="CDD" id="cd00515">
    <property type="entry name" value="HAM1"/>
    <property type="match status" value="1"/>
</dbReference>
<feature type="binding site" evidence="10">
    <location>
        <begin position="8"/>
        <end position="13"/>
    </location>
    <ligand>
        <name>substrate</name>
    </ligand>
</feature>
<evidence type="ECO:0000256" key="2">
    <source>
        <dbReference type="ARBA" id="ARBA00011738"/>
    </source>
</evidence>
<comment type="catalytic activity">
    <reaction evidence="9 10">
        <text>XTP + H2O = XMP + diphosphate + H(+)</text>
        <dbReference type="Rhea" id="RHEA:28610"/>
        <dbReference type="ChEBI" id="CHEBI:15377"/>
        <dbReference type="ChEBI" id="CHEBI:15378"/>
        <dbReference type="ChEBI" id="CHEBI:33019"/>
        <dbReference type="ChEBI" id="CHEBI:57464"/>
        <dbReference type="ChEBI" id="CHEBI:61314"/>
        <dbReference type="EC" id="3.6.1.66"/>
    </reaction>
</comment>
<dbReference type="FunFam" id="3.90.950.10:FF:000001">
    <property type="entry name" value="dITP/XTP pyrophosphatase"/>
    <property type="match status" value="1"/>
</dbReference>
<dbReference type="HAMAP" id="MF_01405">
    <property type="entry name" value="Non_canon_purine_NTPase"/>
    <property type="match status" value="1"/>
</dbReference>